<dbReference type="GO" id="GO:0000287">
    <property type="term" value="F:magnesium ion binding"/>
    <property type="evidence" value="ECO:0007669"/>
    <property type="project" value="UniProtKB-UniRule"/>
</dbReference>
<evidence type="ECO:0000256" key="11">
    <source>
        <dbReference type="PROSITE-ProRule" id="PRU10111"/>
    </source>
</evidence>
<feature type="active site" evidence="10 12">
    <location>
        <position position="572"/>
    </location>
</feature>
<dbReference type="GO" id="GO:0006107">
    <property type="term" value="P:oxaloacetate metabolic process"/>
    <property type="evidence" value="ECO:0007669"/>
    <property type="project" value="UniProtKB-UniRule"/>
</dbReference>
<reference evidence="13 14" key="1">
    <citation type="submission" date="2018-05" db="EMBL/GenBank/DDBJ databases">
        <title>Genomic Encyclopedia of Type Strains, Phase IV (KMG-IV): sequencing the most valuable type-strain genomes for metagenomic binning, comparative biology and taxonomic classification.</title>
        <authorList>
            <person name="Goeker M."/>
        </authorList>
    </citation>
    <scope>NUCLEOTIDE SEQUENCE [LARGE SCALE GENOMIC DNA]</scope>
    <source>
        <strain evidence="13 14">DSM 29661</strain>
    </source>
</reference>
<evidence type="ECO:0000256" key="9">
    <source>
        <dbReference type="ARBA" id="ARBA00048995"/>
    </source>
</evidence>
<proteinExistence type="inferred from homology"/>
<evidence type="ECO:0000256" key="3">
    <source>
        <dbReference type="ARBA" id="ARBA00008346"/>
    </source>
</evidence>
<keyword evidence="13" id="KW-0670">Pyruvate</keyword>
<dbReference type="Gene3D" id="1.20.1440.90">
    <property type="entry name" value="Phosphoenolpyruvate/pyruvate domain"/>
    <property type="match status" value="1"/>
</dbReference>
<organism evidence="13 14">
    <name type="scientific">Rivihabitans pingtungensis</name>
    <dbReference type="NCBI Taxonomy" id="1054498"/>
    <lineage>
        <taxon>Bacteria</taxon>
        <taxon>Pseudomonadati</taxon>
        <taxon>Pseudomonadota</taxon>
        <taxon>Betaproteobacteria</taxon>
        <taxon>Neisseriales</taxon>
        <taxon>Aquaspirillaceae</taxon>
        <taxon>Rivihabitans</taxon>
    </lineage>
</organism>
<evidence type="ECO:0000313" key="13">
    <source>
        <dbReference type="EMBL" id="PXX78060.1"/>
    </source>
</evidence>
<dbReference type="AlphaFoldDB" id="A0A318KKR2"/>
<dbReference type="GO" id="GO:0008964">
    <property type="term" value="F:phosphoenolpyruvate carboxylase activity"/>
    <property type="evidence" value="ECO:0007669"/>
    <property type="project" value="UniProtKB-UniRule"/>
</dbReference>
<dbReference type="InterPro" id="IPR018129">
    <property type="entry name" value="PEP_COase_Lys_AS"/>
</dbReference>
<dbReference type="GO" id="GO:0005829">
    <property type="term" value="C:cytosol"/>
    <property type="evidence" value="ECO:0007669"/>
    <property type="project" value="TreeGrafter"/>
</dbReference>
<dbReference type="PANTHER" id="PTHR30523">
    <property type="entry name" value="PHOSPHOENOLPYRUVATE CARBOXYLASE"/>
    <property type="match status" value="1"/>
</dbReference>
<dbReference type="InterPro" id="IPR021135">
    <property type="entry name" value="PEP_COase"/>
</dbReference>
<dbReference type="EC" id="4.1.1.31" evidence="4 10"/>
<evidence type="ECO:0000256" key="2">
    <source>
        <dbReference type="ARBA" id="ARBA00003670"/>
    </source>
</evidence>
<feature type="active site" evidence="10 11">
    <location>
        <position position="140"/>
    </location>
</feature>
<comment type="subunit">
    <text evidence="10">Homotetramer.</text>
</comment>
<dbReference type="HAMAP" id="MF_00595">
    <property type="entry name" value="PEPcase_type1"/>
    <property type="match status" value="1"/>
</dbReference>
<dbReference type="GO" id="GO:0006099">
    <property type="term" value="P:tricarboxylic acid cycle"/>
    <property type="evidence" value="ECO:0007669"/>
    <property type="project" value="InterPro"/>
</dbReference>
<dbReference type="PROSITE" id="PS00393">
    <property type="entry name" value="PEPCASE_2"/>
    <property type="match status" value="1"/>
</dbReference>
<evidence type="ECO:0000256" key="7">
    <source>
        <dbReference type="ARBA" id="ARBA00023239"/>
    </source>
</evidence>
<dbReference type="GO" id="GO:0015977">
    <property type="term" value="P:carbon fixation"/>
    <property type="evidence" value="ECO:0007669"/>
    <property type="project" value="UniProtKB-UniRule"/>
</dbReference>
<evidence type="ECO:0000256" key="4">
    <source>
        <dbReference type="ARBA" id="ARBA00012305"/>
    </source>
</evidence>
<evidence type="ECO:0000313" key="14">
    <source>
        <dbReference type="Proteomes" id="UP000247555"/>
    </source>
</evidence>
<sequence>MMNETEKDLPLRHDLARLDRLLAEIVREQEGEAVYHEMRTIPVEAHDRVGTPELSRRLAELSPAAAAALVRACGFYAQLTNLAEDLHHNRRRRAHRAAGSAPQQGSLALAIQRLKHDAVPFAALVDFFEHAQISPVLTAHPTEVQRQSVLDAHKAIRKFLTKLADPSLGREDREEIEAKLKRVILALWQTSEIRPFKLTVKDEIENGVAYHPTTFFTALPKLYASLEDAISREWGQRLTLPNFFRIGSWIGGDRDGNPFVTADVTLYAAQRQAEVAFAWYGRELDQLYRELSLSARRVKVSEALTALASHSPDHTESRQEEPYRRALATLQARLTATAQALDVPFDGRFANTGATVYHSPTELAHDLQVIADSLCAHGSQTLAAGRLRDVIRAVEVFGFSLMPLDMRQFSGIFEAVVAELFSQAGAGDYLAADEAGRQQMLLAELQSPRLLFSPFVDYSEQTSKELALFNAAAQIQTRFGKKALPNCIISNCASASDLLEVALLLKEAGLLRVVDGEPTATVNIIPLFETVADLDASAGVMSELFALPWYRTLLKSRKDTQEVMLGYSDSNKDGGYFTSQWELYQAERRLVKVFDAAGVRMRLFHGRGGSVGRGGGPSYEAIMAQPAGSVAGQIRITEQGEVIGAKYSDPEIGLRNLEALLAATLEASLSTVHDTPPAEEATLGELSQRAFHAYRSLVETPGFIQYFLEATPINEIAKLNIGSRPASRKSLTSIKDLRAIPWVFSWAQARVMLPGWYGVGSAVAAYVEEHGDAGRDRLRALYRNSAFFQVALSNMEQVLAKSDLQIAAGYAALVSDQSLAKHIFGLIEAEWRRTRDAFTLITGQADLLADNPSLARSLANRLPFMDALNILQIELIRRLRQTPDAADLLYTAHQTINGIAAGLRNSG</sequence>
<keyword evidence="7 10" id="KW-0456">Lyase</keyword>
<gene>
    <name evidence="10" type="primary">ppc</name>
    <name evidence="13" type="ORF">DFR34_11369</name>
</gene>
<comment type="similarity">
    <text evidence="3 10">Belongs to the PEPCase type 1 family.</text>
</comment>
<keyword evidence="8 10" id="KW-0120">Carbon dioxide fixation</keyword>
<name>A0A318KKR2_9NEIS</name>
<evidence type="ECO:0000256" key="10">
    <source>
        <dbReference type="HAMAP-Rule" id="MF_00595"/>
    </source>
</evidence>
<dbReference type="RefSeq" id="WP_308418010.1">
    <property type="nucleotide sequence ID" value="NZ_CALCOA010000124.1"/>
</dbReference>
<dbReference type="Proteomes" id="UP000247555">
    <property type="component" value="Unassembled WGS sequence"/>
</dbReference>
<dbReference type="NCBIfam" id="NF000584">
    <property type="entry name" value="PRK00009.1"/>
    <property type="match status" value="1"/>
</dbReference>
<evidence type="ECO:0000256" key="6">
    <source>
        <dbReference type="ARBA" id="ARBA00022842"/>
    </source>
</evidence>
<comment type="function">
    <text evidence="2 10">Forms oxaloacetate, a four-carbon dicarboxylic acid source for the tricarboxylic acid cycle.</text>
</comment>
<accession>A0A318KKR2</accession>
<dbReference type="Pfam" id="PF00311">
    <property type="entry name" value="PEPcase"/>
    <property type="match status" value="1"/>
</dbReference>
<comment type="cofactor">
    <cofactor evidence="1 10">
        <name>Mg(2+)</name>
        <dbReference type="ChEBI" id="CHEBI:18420"/>
    </cofactor>
</comment>
<dbReference type="InterPro" id="IPR022805">
    <property type="entry name" value="PEP_COase_bac/pln-type"/>
</dbReference>
<comment type="catalytic activity">
    <reaction evidence="9 10">
        <text>oxaloacetate + phosphate = phosphoenolpyruvate + hydrogencarbonate</text>
        <dbReference type="Rhea" id="RHEA:28370"/>
        <dbReference type="ChEBI" id="CHEBI:16452"/>
        <dbReference type="ChEBI" id="CHEBI:17544"/>
        <dbReference type="ChEBI" id="CHEBI:43474"/>
        <dbReference type="ChEBI" id="CHEBI:58702"/>
        <dbReference type="EC" id="4.1.1.31"/>
    </reaction>
</comment>
<dbReference type="PANTHER" id="PTHR30523:SF6">
    <property type="entry name" value="PHOSPHOENOLPYRUVATE CARBOXYLASE"/>
    <property type="match status" value="1"/>
</dbReference>
<evidence type="ECO:0000256" key="5">
    <source>
        <dbReference type="ARBA" id="ARBA00022419"/>
    </source>
</evidence>
<dbReference type="InterPro" id="IPR015813">
    <property type="entry name" value="Pyrv/PenolPyrv_kinase-like_dom"/>
</dbReference>
<keyword evidence="6 10" id="KW-0460">Magnesium</keyword>
<evidence type="ECO:0000256" key="8">
    <source>
        <dbReference type="ARBA" id="ARBA00023300"/>
    </source>
</evidence>
<keyword evidence="14" id="KW-1185">Reference proteome</keyword>
<dbReference type="EMBL" id="QJKI01000013">
    <property type="protein sequence ID" value="PXX78060.1"/>
    <property type="molecule type" value="Genomic_DNA"/>
</dbReference>
<dbReference type="PROSITE" id="PS00781">
    <property type="entry name" value="PEPCASE_1"/>
    <property type="match status" value="1"/>
</dbReference>
<protein>
    <recommendedName>
        <fullName evidence="5 10">Phosphoenolpyruvate carboxylase</fullName>
        <shortName evidence="10">PEPC</shortName>
        <shortName evidence="10">PEPCase</shortName>
        <ecNumber evidence="4 10">4.1.1.31</ecNumber>
    </recommendedName>
</protein>
<comment type="caution">
    <text evidence="13">The sequence shown here is derived from an EMBL/GenBank/DDBJ whole genome shotgun (WGS) entry which is preliminary data.</text>
</comment>
<dbReference type="SUPFAM" id="SSF51621">
    <property type="entry name" value="Phosphoenolpyruvate/pyruvate domain"/>
    <property type="match status" value="1"/>
</dbReference>
<dbReference type="InterPro" id="IPR033129">
    <property type="entry name" value="PEPCASE_His_AS"/>
</dbReference>
<evidence type="ECO:0000256" key="12">
    <source>
        <dbReference type="PROSITE-ProRule" id="PRU10112"/>
    </source>
</evidence>
<dbReference type="PRINTS" id="PR00150">
    <property type="entry name" value="PEPCARBXLASE"/>
</dbReference>
<evidence type="ECO:0000256" key="1">
    <source>
        <dbReference type="ARBA" id="ARBA00001946"/>
    </source>
</evidence>